<feature type="coiled-coil region" evidence="1">
    <location>
        <begin position="1"/>
        <end position="110"/>
    </location>
</feature>
<dbReference type="AlphaFoldDB" id="A0A382QT03"/>
<dbReference type="EMBL" id="UINC01116697">
    <property type="protein sequence ID" value="SVC88613.1"/>
    <property type="molecule type" value="Genomic_DNA"/>
</dbReference>
<name>A0A382QT03_9ZZZZ</name>
<feature type="domain" description="DUF7201" evidence="2">
    <location>
        <begin position="5"/>
        <end position="95"/>
    </location>
</feature>
<gene>
    <name evidence="3" type="ORF">METZ01_LOCUS341467</name>
</gene>
<reference evidence="3" key="1">
    <citation type="submission" date="2018-05" db="EMBL/GenBank/DDBJ databases">
        <authorList>
            <person name="Lanie J.A."/>
            <person name="Ng W.-L."/>
            <person name="Kazmierczak K.M."/>
            <person name="Andrzejewski T.M."/>
            <person name="Davidsen T.M."/>
            <person name="Wayne K.J."/>
            <person name="Tettelin H."/>
            <person name="Glass J.I."/>
            <person name="Rusch D."/>
            <person name="Podicherti R."/>
            <person name="Tsui H.-C.T."/>
            <person name="Winkler M.E."/>
        </authorList>
    </citation>
    <scope>NUCLEOTIDE SEQUENCE</scope>
</reference>
<proteinExistence type="predicted"/>
<evidence type="ECO:0000259" key="2">
    <source>
        <dbReference type="Pfam" id="PF23831"/>
    </source>
</evidence>
<sequence>MAELETKVKLLEKEMHDRKGMMQRLDIAIEKLTDVSNCINRMLAVHEEKIARQEEAIFKAEEQIEIRRNEVMLKIDELHSRITTNKTEIMVAAREQHEKQNVEIQKLHNEINMRVGVLEKWRHVLIGGSIVIGFLLHKFIEFGG</sequence>
<evidence type="ECO:0000256" key="1">
    <source>
        <dbReference type="SAM" id="Coils"/>
    </source>
</evidence>
<organism evidence="3">
    <name type="scientific">marine metagenome</name>
    <dbReference type="NCBI Taxonomy" id="408172"/>
    <lineage>
        <taxon>unclassified sequences</taxon>
        <taxon>metagenomes</taxon>
        <taxon>ecological metagenomes</taxon>
    </lineage>
</organism>
<dbReference type="InterPro" id="IPR055625">
    <property type="entry name" value="DUF7201"/>
</dbReference>
<accession>A0A382QT03</accession>
<protein>
    <recommendedName>
        <fullName evidence="2">DUF7201 domain-containing protein</fullName>
    </recommendedName>
</protein>
<keyword evidence="1" id="KW-0175">Coiled coil</keyword>
<dbReference type="Pfam" id="PF23831">
    <property type="entry name" value="DUF7201"/>
    <property type="match status" value="1"/>
</dbReference>
<evidence type="ECO:0000313" key="3">
    <source>
        <dbReference type="EMBL" id="SVC88613.1"/>
    </source>
</evidence>